<dbReference type="GO" id="GO:0016740">
    <property type="term" value="F:transferase activity"/>
    <property type="evidence" value="ECO:0007669"/>
    <property type="project" value="UniProtKB-KW"/>
</dbReference>
<protein>
    <submittedName>
        <fullName evidence="1">Glycosyl transferase family 1</fullName>
    </submittedName>
</protein>
<dbReference type="AlphaFoldDB" id="A0A9R1C8A4"/>
<evidence type="ECO:0000313" key="1">
    <source>
        <dbReference type="EMBL" id="GJG57883.1"/>
    </source>
</evidence>
<name>A0A9R1C8A4_9BACT</name>
<keyword evidence="1" id="KW-0808">Transferase</keyword>
<gene>
    <name evidence="1" type="primary">wbsE</name>
    <name evidence="1" type="ORF">PRLR5076_07340</name>
</gene>
<accession>A0A9R1C8A4</accession>
<organism evidence="1 2">
    <name type="scientific">Prevotella lacticifex</name>
    <dbReference type="NCBI Taxonomy" id="2854755"/>
    <lineage>
        <taxon>Bacteria</taxon>
        <taxon>Pseudomonadati</taxon>
        <taxon>Bacteroidota</taxon>
        <taxon>Bacteroidia</taxon>
        <taxon>Bacteroidales</taxon>
        <taxon>Prevotellaceae</taxon>
        <taxon>Prevotella</taxon>
    </lineage>
</organism>
<dbReference type="GeneID" id="72468786"/>
<comment type="caution">
    <text evidence="1">The sequence shown here is derived from an EMBL/GenBank/DDBJ whole genome shotgun (WGS) entry which is preliminary data.</text>
</comment>
<dbReference type="RefSeq" id="WP_223930082.1">
    <property type="nucleotide sequence ID" value="NZ_BPTU01000004.1"/>
</dbReference>
<dbReference type="EMBL" id="BPUB01000001">
    <property type="protein sequence ID" value="GJG57883.1"/>
    <property type="molecule type" value="Genomic_DNA"/>
</dbReference>
<keyword evidence="2" id="KW-1185">Reference proteome</keyword>
<dbReference type="Gene3D" id="3.40.50.2000">
    <property type="entry name" value="Glycogen Phosphorylase B"/>
    <property type="match status" value="2"/>
</dbReference>
<evidence type="ECO:0000313" key="2">
    <source>
        <dbReference type="Proteomes" id="UP000825483"/>
    </source>
</evidence>
<reference evidence="1" key="1">
    <citation type="journal article" date="2022" name="Int. J. Syst. Evol. Microbiol.">
        <title>Prevotella lacticifex sp. nov., isolated from the rumen of cows.</title>
        <authorList>
            <person name="Shinkai T."/>
            <person name="Ikeyama N."/>
            <person name="Kumagai M."/>
            <person name="Ohmori H."/>
            <person name="Sakamoto M."/>
            <person name="Ohkuma M."/>
            <person name="Mitsumori M."/>
        </authorList>
    </citation>
    <scope>NUCLEOTIDE SEQUENCE</scope>
    <source>
        <strain evidence="1">R5076</strain>
    </source>
</reference>
<dbReference type="Proteomes" id="UP000825483">
    <property type="component" value="Unassembled WGS sequence"/>
</dbReference>
<sequence>MKILLLGEYSNVHATLARGLRNLGHEVTVVSNGDFWKDYPRDIDVSRKSGPFSGVRLYLKVLSLLPRLTGFDVVQLINPIFFELRADRLFAIYHYLKKHNKTVVLDAFGMDYFWVSTCTYDKPLRYSDFNIGPKVRDDLSAVEEQHDWLGTAKERLNKEIAASCDAIVTGLYEYDVCYRPHFPDKTTFIPFPIEIGPSAPVSPAPPLKLFIGISRGRSAYKGTDIMLEAAKEVKAKYPDGLELRIANGIPFDEYVRMIDGSDAIMDQLYSYTPAMNALLAMSKGIIVIGGGEPENYAILHENQLRPIVNVQPTRDSVCHELERLVLHPDIIPRLRRESIEYVKRHHDYMKVARQYETLYKQIIAKKFGSKI</sequence>
<dbReference type="SUPFAM" id="SSF53756">
    <property type="entry name" value="UDP-Glycosyltransferase/glycogen phosphorylase"/>
    <property type="match status" value="1"/>
</dbReference>
<proteinExistence type="predicted"/>